<dbReference type="RefSeq" id="WP_205214534.1">
    <property type="nucleotide sequence ID" value="NZ_JAFFZP010000074.1"/>
</dbReference>
<dbReference type="EMBL" id="JAFFZP010000074">
    <property type="protein sequence ID" value="MBN0989897.1"/>
    <property type="molecule type" value="Genomic_DNA"/>
</dbReference>
<sequence>MYRVEDGPTRAALTEFSKNYVLAQDSIELAESLAPTVADTILTVVLTALTGVGGTVIVARAGQTLFKKLGRLLVSLGKALKKSELSKRIVSKLSNKPERFEIRRPEAQKLSEPKRVDGNRNDGTMRGEGVVTNNNTLRQTGGGGFIDPADELYDAIRASDTDVSTIAANTGIKPQNIQKVKDHVFYNEHQLDKYVDYGIPAERARFDSDLNQAQAWQRLENGTYTDADITWLKHETTERWYEIKHNSGYTDAHNAAERKWTGNPWGEN</sequence>
<feature type="compositionally biased region" description="Basic and acidic residues" evidence="1">
    <location>
        <begin position="113"/>
        <end position="125"/>
    </location>
</feature>
<feature type="transmembrane region" description="Helical" evidence="2">
    <location>
        <begin position="41"/>
        <end position="62"/>
    </location>
</feature>
<keyword evidence="4" id="KW-1185">Reference proteome</keyword>
<proteinExistence type="predicted"/>
<evidence type="ECO:0000256" key="2">
    <source>
        <dbReference type="SAM" id="Phobius"/>
    </source>
</evidence>
<comment type="caution">
    <text evidence="3">The sequence shown here is derived from an EMBL/GenBank/DDBJ whole genome shotgun (WGS) entry which is preliminary data.</text>
</comment>
<accession>A0ABS2WDT5</accession>
<feature type="region of interest" description="Disordered" evidence="1">
    <location>
        <begin position="113"/>
        <end position="143"/>
    </location>
</feature>
<keyword evidence="2" id="KW-0812">Transmembrane</keyword>
<reference evidence="3 4" key="1">
    <citation type="submission" date="2021-02" db="EMBL/GenBank/DDBJ databases">
        <title>A novel species of genus Amphritea isolated from a fishpond in China.</title>
        <authorList>
            <person name="Lu H."/>
        </authorList>
    </citation>
    <scope>NUCLEOTIDE SEQUENCE [LARGE SCALE GENOMIC DNA]</scope>
    <source>
        <strain evidence="3 4">RP18W</strain>
    </source>
</reference>
<organism evidence="3 4">
    <name type="scientific">Amphritea pacifica</name>
    <dbReference type="NCBI Taxonomy" id="2811233"/>
    <lineage>
        <taxon>Bacteria</taxon>
        <taxon>Pseudomonadati</taxon>
        <taxon>Pseudomonadota</taxon>
        <taxon>Gammaproteobacteria</taxon>
        <taxon>Oceanospirillales</taxon>
        <taxon>Oceanospirillaceae</taxon>
        <taxon>Amphritea</taxon>
    </lineage>
</organism>
<evidence type="ECO:0000313" key="4">
    <source>
        <dbReference type="Proteomes" id="UP000760472"/>
    </source>
</evidence>
<gene>
    <name evidence="3" type="ORF">JW498_21270</name>
</gene>
<dbReference type="Proteomes" id="UP000760472">
    <property type="component" value="Unassembled WGS sequence"/>
</dbReference>
<evidence type="ECO:0000313" key="3">
    <source>
        <dbReference type="EMBL" id="MBN0989897.1"/>
    </source>
</evidence>
<keyword evidence="2" id="KW-0472">Membrane</keyword>
<keyword evidence="2" id="KW-1133">Transmembrane helix</keyword>
<name>A0ABS2WDT5_9GAMM</name>
<evidence type="ECO:0000256" key="1">
    <source>
        <dbReference type="SAM" id="MobiDB-lite"/>
    </source>
</evidence>
<protein>
    <submittedName>
        <fullName evidence="3">Uncharacterized protein</fullName>
    </submittedName>
</protein>